<organism evidence="2 3">
    <name type="scientific">Oopsacas minuta</name>
    <dbReference type="NCBI Taxonomy" id="111878"/>
    <lineage>
        <taxon>Eukaryota</taxon>
        <taxon>Metazoa</taxon>
        <taxon>Porifera</taxon>
        <taxon>Hexactinellida</taxon>
        <taxon>Hexasterophora</taxon>
        <taxon>Lyssacinosida</taxon>
        <taxon>Leucopsacidae</taxon>
        <taxon>Oopsacas</taxon>
    </lineage>
</organism>
<dbReference type="Proteomes" id="UP001165289">
    <property type="component" value="Unassembled WGS sequence"/>
</dbReference>
<feature type="compositionally biased region" description="Polar residues" evidence="1">
    <location>
        <begin position="96"/>
        <end position="112"/>
    </location>
</feature>
<keyword evidence="3" id="KW-1185">Reference proteome</keyword>
<evidence type="ECO:0000256" key="1">
    <source>
        <dbReference type="SAM" id="MobiDB-lite"/>
    </source>
</evidence>
<sequence>MGCCQSAKSVETEGDATRPLLGQTASSEYQSSNERYPTEGNMYQQDTNDLALQRDTKQESPGWDPVVALRKIESRLEARTLDISILDRHAMIPHSHSPNSTRKSVGDETSPTTRRDRIKTLVIPRVKLTGPPSIGDALSKPLPSREEQDWVRDTADEFREILKREINIKTTPKNKLFSLLPFPPLLYAPIQ</sequence>
<gene>
    <name evidence="2" type="ORF">LOD99_15419</name>
</gene>
<dbReference type="EMBL" id="JAKMXF010000088">
    <property type="protein sequence ID" value="KAI6658621.1"/>
    <property type="molecule type" value="Genomic_DNA"/>
</dbReference>
<comment type="caution">
    <text evidence="2">The sequence shown here is derived from an EMBL/GenBank/DDBJ whole genome shotgun (WGS) entry which is preliminary data.</text>
</comment>
<dbReference type="AlphaFoldDB" id="A0AAV7KC22"/>
<reference evidence="2 3" key="1">
    <citation type="journal article" date="2023" name="BMC Biol.">
        <title>The compact genome of the sponge Oopsacas minuta (Hexactinellida) is lacking key metazoan core genes.</title>
        <authorList>
            <person name="Santini S."/>
            <person name="Schenkelaars Q."/>
            <person name="Jourda C."/>
            <person name="Duchesne M."/>
            <person name="Belahbib H."/>
            <person name="Rocher C."/>
            <person name="Selva M."/>
            <person name="Riesgo A."/>
            <person name="Vervoort M."/>
            <person name="Leys S.P."/>
            <person name="Kodjabachian L."/>
            <person name="Le Bivic A."/>
            <person name="Borchiellini C."/>
            <person name="Claverie J.M."/>
            <person name="Renard E."/>
        </authorList>
    </citation>
    <scope>NUCLEOTIDE SEQUENCE [LARGE SCALE GENOMIC DNA]</scope>
    <source>
        <strain evidence="2">SPO-2</strain>
    </source>
</reference>
<evidence type="ECO:0000313" key="3">
    <source>
        <dbReference type="Proteomes" id="UP001165289"/>
    </source>
</evidence>
<name>A0AAV7KC22_9METZ</name>
<feature type="region of interest" description="Disordered" evidence="1">
    <location>
        <begin position="1"/>
        <end position="61"/>
    </location>
</feature>
<evidence type="ECO:0000313" key="2">
    <source>
        <dbReference type="EMBL" id="KAI6658621.1"/>
    </source>
</evidence>
<feature type="compositionally biased region" description="Polar residues" evidence="1">
    <location>
        <begin position="23"/>
        <end position="50"/>
    </location>
</feature>
<accession>A0AAV7KC22</accession>
<proteinExistence type="predicted"/>
<protein>
    <submittedName>
        <fullName evidence="2">Uncharacterized protein</fullName>
    </submittedName>
</protein>
<feature type="region of interest" description="Disordered" evidence="1">
    <location>
        <begin position="92"/>
        <end position="114"/>
    </location>
</feature>